<evidence type="ECO:0000313" key="1">
    <source>
        <dbReference type="Proteomes" id="UP000887540"/>
    </source>
</evidence>
<keyword evidence="1" id="KW-1185">Reference proteome</keyword>
<reference evidence="2" key="1">
    <citation type="submission" date="2022-11" db="UniProtKB">
        <authorList>
            <consortium name="WormBaseParasite"/>
        </authorList>
    </citation>
    <scope>IDENTIFICATION</scope>
</reference>
<proteinExistence type="predicted"/>
<dbReference type="AlphaFoldDB" id="A0A914DIR1"/>
<name>A0A914DIR1_9BILA</name>
<evidence type="ECO:0000313" key="2">
    <source>
        <dbReference type="WBParaSite" id="ACRNAN_scaffold27274.g31431.t1"/>
    </source>
</evidence>
<protein>
    <submittedName>
        <fullName evidence="2">Uncharacterized protein</fullName>
    </submittedName>
</protein>
<sequence>MSTTTTQTPRTLPPFEPDTRTVFHDGFWFDEAPLAPEHVGQLVMIDHYARRDFGPTDSTRLDMLTYVGTLAGITEARGTADYGQADLGAQRNERGIYTHTEYPDLSVHCEKYEVTVFLTDGRTFTIKDADSAYVRVFRRVAAA</sequence>
<dbReference type="WBParaSite" id="ACRNAN_scaffold27274.g31431.t1">
    <property type="protein sequence ID" value="ACRNAN_scaffold27274.g31431.t1"/>
    <property type="gene ID" value="ACRNAN_scaffold27274.g31431"/>
</dbReference>
<dbReference type="Proteomes" id="UP000887540">
    <property type="component" value="Unplaced"/>
</dbReference>
<accession>A0A914DIR1</accession>
<organism evidence="1 2">
    <name type="scientific">Acrobeloides nanus</name>
    <dbReference type="NCBI Taxonomy" id="290746"/>
    <lineage>
        <taxon>Eukaryota</taxon>
        <taxon>Metazoa</taxon>
        <taxon>Ecdysozoa</taxon>
        <taxon>Nematoda</taxon>
        <taxon>Chromadorea</taxon>
        <taxon>Rhabditida</taxon>
        <taxon>Tylenchina</taxon>
        <taxon>Cephalobomorpha</taxon>
        <taxon>Cephaloboidea</taxon>
        <taxon>Cephalobidae</taxon>
        <taxon>Acrobeloides</taxon>
    </lineage>
</organism>